<evidence type="ECO:0000256" key="1">
    <source>
        <dbReference type="SAM" id="MobiDB-lite"/>
    </source>
</evidence>
<name>A0A6J5PE63_9CAUD</name>
<feature type="region of interest" description="Disordered" evidence="1">
    <location>
        <begin position="27"/>
        <end position="50"/>
    </location>
</feature>
<organism evidence="2">
    <name type="scientific">uncultured Caudovirales phage</name>
    <dbReference type="NCBI Taxonomy" id="2100421"/>
    <lineage>
        <taxon>Viruses</taxon>
        <taxon>Duplodnaviria</taxon>
        <taxon>Heunggongvirae</taxon>
        <taxon>Uroviricota</taxon>
        <taxon>Caudoviricetes</taxon>
        <taxon>Peduoviridae</taxon>
        <taxon>Maltschvirus</taxon>
        <taxon>Maltschvirus maltsch</taxon>
    </lineage>
</organism>
<accession>A0A6J5PE63</accession>
<protein>
    <submittedName>
        <fullName evidence="2">Uncharacterized protein</fullName>
    </submittedName>
</protein>
<reference evidence="2" key="1">
    <citation type="submission" date="2020-05" db="EMBL/GenBank/DDBJ databases">
        <authorList>
            <person name="Chiriac C."/>
            <person name="Salcher M."/>
            <person name="Ghai R."/>
            <person name="Kavagutti S V."/>
        </authorList>
    </citation>
    <scope>NUCLEOTIDE SEQUENCE</scope>
</reference>
<gene>
    <name evidence="2" type="ORF">UFOVP907_64</name>
</gene>
<feature type="compositionally biased region" description="Basic and acidic residues" evidence="1">
    <location>
        <begin position="32"/>
        <end position="50"/>
    </location>
</feature>
<evidence type="ECO:0000313" key="2">
    <source>
        <dbReference type="EMBL" id="CAB4170190.1"/>
    </source>
</evidence>
<proteinExistence type="predicted"/>
<dbReference type="EMBL" id="LR796857">
    <property type="protein sequence ID" value="CAB4170190.1"/>
    <property type="molecule type" value="Genomic_DNA"/>
</dbReference>
<sequence length="50" mass="5807">MTGFDSKRQMAQDKFSDPWLEIAEWVEQGPEPEPRGDPLYEPLAVEKQDD</sequence>